<dbReference type="GO" id="GO:0008483">
    <property type="term" value="F:transaminase activity"/>
    <property type="evidence" value="ECO:0007669"/>
    <property type="project" value="UniProtKB-KW"/>
</dbReference>
<dbReference type="EMBL" id="WNVC01000869">
    <property type="protein sequence ID" value="MDZ5000963.1"/>
    <property type="molecule type" value="Genomic_DNA"/>
</dbReference>
<gene>
    <name evidence="8" type="ORF">GNF79_18245</name>
</gene>
<dbReference type="InterPro" id="IPR004838">
    <property type="entry name" value="NHTrfase_class1_PyrdxlP-BS"/>
</dbReference>
<keyword evidence="5" id="KW-0663">Pyridoxal phosphate</keyword>
<dbReference type="GO" id="GO:0006520">
    <property type="term" value="P:amino acid metabolic process"/>
    <property type="evidence" value="ECO:0007669"/>
    <property type="project" value="InterPro"/>
</dbReference>
<dbReference type="InterPro" id="IPR015424">
    <property type="entry name" value="PyrdxlP-dep_Trfase"/>
</dbReference>
<dbReference type="InterPro" id="IPR015421">
    <property type="entry name" value="PyrdxlP-dep_Trfase_major"/>
</dbReference>
<sequence length="161" mass="18070">ELSYDKDHYSIASFSEVKDKTLVINGFSKAYAMTGWRLGYVCGHPILIDALKKIHQYAIMCSPTTAQYAAIEALKNGDDSVREMAREYNRRRRVLVEGFREMGLECFEPMGALYVFPCIKSTGMSSDEFCEKLLMEEKVLAVPGNAFGECGEGFIRACYAS</sequence>
<comment type="cofactor">
    <cofactor evidence="1 6">
        <name>pyridoxal 5'-phosphate</name>
        <dbReference type="ChEBI" id="CHEBI:597326"/>
    </cofactor>
</comment>
<keyword evidence="3 6" id="KW-0032">Aminotransferase</keyword>
<dbReference type="EC" id="2.6.1.-" evidence="6"/>
<dbReference type="CDD" id="cd00609">
    <property type="entry name" value="AAT_like"/>
    <property type="match status" value="1"/>
</dbReference>
<comment type="caution">
    <text evidence="8">The sequence shown here is derived from an EMBL/GenBank/DDBJ whole genome shotgun (WGS) entry which is preliminary data.</text>
</comment>
<evidence type="ECO:0000313" key="8">
    <source>
        <dbReference type="EMBL" id="MDZ5000963.1"/>
    </source>
</evidence>
<dbReference type="InterPro" id="IPR004839">
    <property type="entry name" value="Aminotransferase_I/II_large"/>
</dbReference>
<feature type="domain" description="Aminotransferase class I/classII large" evidence="7">
    <location>
        <begin position="5"/>
        <end position="160"/>
    </location>
</feature>
<evidence type="ECO:0000256" key="1">
    <source>
        <dbReference type="ARBA" id="ARBA00001933"/>
    </source>
</evidence>
<name>A0AAW9I9H5_CLOPF</name>
<reference evidence="8" key="1">
    <citation type="submission" date="2019-11" db="EMBL/GenBank/DDBJ databases">
        <title>Characterization of Clostridium perfringens isolates from swine manure treated agricultural soils.</title>
        <authorList>
            <person name="Wushke S.T."/>
        </authorList>
    </citation>
    <scope>NUCLEOTIDE SEQUENCE</scope>
    <source>
        <strain evidence="8">X26</strain>
    </source>
</reference>
<evidence type="ECO:0000256" key="5">
    <source>
        <dbReference type="ARBA" id="ARBA00022898"/>
    </source>
</evidence>
<proteinExistence type="inferred from homology"/>
<dbReference type="SUPFAM" id="SSF53383">
    <property type="entry name" value="PLP-dependent transferases"/>
    <property type="match status" value="1"/>
</dbReference>
<evidence type="ECO:0000259" key="7">
    <source>
        <dbReference type="Pfam" id="PF00155"/>
    </source>
</evidence>
<evidence type="ECO:0000313" key="9">
    <source>
        <dbReference type="Proteomes" id="UP001291306"/>
    </source>
</evidence>
<dbReference type="InterPro" id="IPR050596">
    <property type="entry name" value="AspAT/PAT-like"/>
</dbReference>
<evidence type="ECO:0000256" key="6">
    <source>
        <dbReference type="RuleBase" id="RU000481"/>
    </source>
</evidence>
<dbReference type="AlphaFoldDB" id="A0AAW9I9H5"/>
<dbReference type="Gene3D" id="3.90.1150.10">
    <property type="entry name" value="Aspartate Aminotransferase, domain 1"/>
    <property type="match status" value="1"/>
</dbReference>
<accession>A0AAW9I9H5</accession>
<dbReference type="Pfam" id="PF00155">
    <property type="entry name" value="Aminotran_1_2"/>
    <property type="match status" value="1"/>
</dbReference>
<dbReference type="PROSITE" id="PS00105">
    <property type="entry name" value="AA_TRANSFER_CLASS_1"/>
    <property type="match status" value="1"/>
</dbReference>
<dbReference type="GO" id="GO:0030170">
    <property type="term" value="F:pyridoxal phosphate binding"/>
    <property type="evidence" value="ECO:0007669"/>
    <property type="project" value="InterPro"/>
</dbReference>
<feature type="non-terminal residue" evidence="8">
    <location>
        <position position="161"/>
    </location>
</feature>
<dbReference type="Proteomes" id="UP001291306">
    <property type="component" value="Unassembled WGS sequence"/>
</dbReference>
<comment type="similarity">
    <text evidence="2 6">Belongs to the class-I pyridoxal-phosphate-dependent aminotransferase family.</text>
</comment>
<dbReference type="InterPro" id="IPR015422">
    <property type="entry name" value="PyrdxlP-dep_Trfase_small"/>
</dbReference>
<evidence type="ECO:0000256" key="2">
    <source>
        <dbReference type="ARBA" id="ARBA00007441"/>
    </source>
</evidence>
<feature type="non-terminal residue" evidence="8">
    <location>
        <position position="1"/>
    </location>
</feature>
<keyword evidence="4 6" id="KW-0808">Transferase</keyword>
<protein>
    <recommendedName>
        <fullName evidence="6">Aminotransferase</fullName>
        <ecNumber evidence="6">2.6.1.-</ecNumber>
    </recommendedName>
</protein>
<evidence type="ECO:0000256" key="4">
    <source>
        <dbReference type="ARBA" id="ARBA00022679"/>
    </source>
</evidence>
<dbReference type="PANTHER" id="PTHR46383:SF3">
    <property type="entry name" value="ASPARTATE AMINOTRANSFERASE-RELATED"/>
    <property type="match status" value="1"/>
</dbReference>
<evidence type="ECO:0000256" key="3">
    <source>
        <dbReference type="ARBA" id="ARBA00022576"/>
    </source>
</evidence>
<dbReference type="Gene3D" id="3.40.640.10">
    <property type="entry name" value="Type I PLP-dependent aspartate aminotransferase-like (Major domain)"/>
    <property type="match status" value="1"/>
</dbReference>
<dbReference type="RefSeq" id="WP_322459160.1">
    <property type="nucleotide sequence ID" value="NZ_WNVC01000869.1"/>
</dbReference>
<dbReference type="PANTHER" id="PTHR46383">
    <property type="entry name" value="ASPARTATE AMINOTRANSFERASE"/>
    <property type="match status" value="1"/>
</dbReference>
<organism evidence="8 9">
    <name type="scientific">Clostridium perfringens</name>
    <dbReference type="NCBI Taxonomy" id="1502"/>
    <lineage>
        <taxon>Bacteria</taxon>
        <taxon>Bacillati</taxon>
        <taxon>Bacillota</taxon>
        <taxon>Clostridia</taxon>
        <taxon>Eubacteriales</taxon>
        <taxon>Clostridiaceae</taxon>
        <taxon>Clostridium</taxon>
    </lineage>
</organism>